<dbReference type="KEGG" id="aab:A4R43_31980"/>
<dbReference type="InterPro" id="IPR050463">
    <property type="entry name" value="Gfo/Idh/MocA_oxidrdct_glycsds"/>
</dbReference>
<dbReference type="PANTHER" id="PTHR43818:SF11">
    <property type="entry name" value="BCDNA.GH03377"/>
    <property type="match status" value="1"/>
</dbReference>
<dbReference type="Gene3D" id="3.40.50.720">
    <property type="entry name" value="NAD(P)-binding Rossmann-like Domain"/>
    <property type="match status" value="1"/>
</dbReference>
<dbReference type="PANTHER" id="PTHR43818">
    <property type="entry name" value="BCDNA.GH03377"/>
    <property type="match status" value="1"/>
</dbReference>
<organism evidence="4 5">
    <name type="scientific">Amycolatopsis albispora</name>
    <dbReference type="NCBI Taxonomy" id="1804986"/>
    <lineage>
        <taxon>Bacteria</taxon>
        <taxon>Bacillati</taxon>
        <taxon>Actinomycetota</taxon>
        <taxon>Actinomycetes</taxon>
        <taxon>Pseudonocardiales</taxon>
        <taxon>Pseudonocardiaceae</taxon>
        <taxon>Amycolatopsis</taxon>
    </lineage>
</organism>
<dbReference type="Gene3D" id="3.30.360.10">
    <property type="entry name" value="Dihydrodipicolinate Reductase, domain 2"/>
    <property type="match status" value="1"/>
</dbReference>
<evidence type="ECO:0000313" key="5">
    <source>
        <dbReference type="Proteomes" id="UP000250434"/>
    </source>
</evidence>
<protein>
    <submittedName>
        <fullName evidence="4">Dehydrogenase</fullName>
    </submittedName>
</protein>
<keyword evidence="5" id="KW-1185">Reference proteome</keyword>
<dbReference type="InterPro" id="IPR000683">
    <property type="entry name" value="Gfo/Idh/MocA-like_OxRdtase_N"/>
</dbReference>
<evidence type="ECO:0000259" key="3">
    <source>
        <dbReference type="Pfam" id="PF22725"/>
    </source>
</evidence>
<reference evidence="4 5" key="1">
    <citation type="submission" date="2016-04" db="EMBL/GenBank/DDBJ databases">
        <title>Complete genome sequence and analysis of deep-sea sediment isolate, Amycolatopsis sp. WP1.</title>
        <authorList>
            <person name="Wang H."/>
            <person name="Chen S."/>
            <person name="Wu Q."/>
        </authorList>
    </citation>
    <scope>NUCLEOTIDE SEQUENCE [LARGE SCALE GENOMIC DNA]</scope>
    <source>
        <strain evidence="4 5">WP1</strain>
    </source>
</reference>
<dbReference type="InterPro" id="IPR055170">
    <property type="entry name" value="GFO_IDH_MocA-like_dom"/>
</dbReference>
<proteinExistence type="predicted"/>
<dbReference type="RefSeq" id="WP_113695563.1">
    <property type="nucleotide sequence ID" value="NZ_CP015163.1"/>
</dbReference>
<dbReference type="EMBL" id="CP015163">
    <property type="protein sequence ID" value="AXB46506.1"/>
    <property type="molecule type" value="Genomic_DNA"/>
</dbReference>
<feature type="domain" description="GFO/IDH/MocA-like oxidoreductase" evidence="3">
    <location>
        <begin position="164"/>
        <end position="244"/>
    </location>
</feature>
<accession>A0A344LEN2</accession>
<dbReference type="OrthoDB" id="3815872at2"/>
<evidence type="ECO:0000313" key="4">
    <source>
        <dbReference type="EMBL" id="AXB46506.1"/>
    </source>
</evidence>
<dbReference type="AlphaFoldDB" id="A0A344LEN2"/>
<dbReference type="Pfam" id="PF22725">
    <property type="entry name" value="GFO_IDH_MocA_C3"/>
    <property type="match status" value="1"/>
</dbReference>
<dbReference type="SUPFAM" id="SSF51735">
    <property type="entry name" value="NAD(P)-binding Rossmann-fold domains"/>
    <property type="match status" value="1"/>
</dbReference>
<dbReference type="Proteomes" id="UP000250434">
    <property type="component" value="Chromosome"/>
</dbReference>
<dbReference type="InterPro" id="IPR036291">
    <property type="entry name" value="NAD(P)-bd_dom_sf"/>
</dbReference>
<dbReference type="Pfam" id="PF01408">
    <property type="entry name" value="GFO_IDH_MocA"/>
    <property type="match status" value="1"/>
</dbReference>
<evidence type="ECO:0000256" key="1">
    <source>
        <dbReference type="ARBA" id="ARBA00023002"/>
    </source>
</evidence>
<gene>
    <name evidence="4" type="ORF">A4R43_31980</name>
</gene>
<keyword evidence="1" id="KW-0560">Oxidoreductase</keyword>
<evidence type="ECO:0000259" key="2">
    <source>
        <dbReference type="Pfam" id="PF01408"/>
    </source>
</evidence>
<dbReference type="GO" id="GO:0000166">
    <property type="term" value="F:nucleotide binding"/>
    <property type="evidence" value="ECO:0007669"/>
    <property type="project" value="InterPro"/>
</dbReference>
<name>A0A344LEN2_9PSEU</name>
<dbReference type="SUPFAM" id="SSF55347">
    <property type="entry name" value="Glyceraldehyde-3-phosphate dehydrogenase-like, C-terminal domain"/>
    <property type="match status" value="1"/>
</dbReference>
<feature type="domain" description="Gfo/Idh/MocA-like oxidoreductase N-terminal" evidence="2">
    <location>
        <begin position="8"/>
        <end position="123"/>
    </location>
</feature>
<dbReference type="GO" id="GO:0016491">
    <property type="term" value="F:oxidoreductase activity"/>
    <property type="evidence" value="ECO:0007669"/>
    <property type="project" value="UniProtKB-KW"/>
</dbReference>
<sequence>MCPVDQQLRVGLVGGGPWARTVHAPGLAEHPGTALTAIWTRRPDAARELAEAHCATAVETVDELLGQVDAVAFAVPPSVQAEIAIQAAAAGKHLILEKPIAADLPTAERLAAAVAESDVAALVMFTLRYAIQTQEWLAGLKEAGGWAGGSARWLSGALLNETYRDSAWRHEDAGALADVGPHAFDLLDAALGPITGVRAAHRTDRDLWTVLLEHEGGITSTAVLTLRLPIMPTVVELAVFGENGFRSVNQRPGTPQDSYTALLDDFAALIASGTREHPCDVRRGLHIQRVIDQTIRVVRGSGGRPPSGQHSVVSK</sequence>